<evidence type="ECO:0000256" key="1">
    <source>
        <dbReference type="SAM" id="MobiDB-lite"/>
    </source>
</evidence>
<dbReference type="GeneID" id="37016170"/>
<evidence type="ECO:0000313" key="2">
    <source>
        <dbReference type="EMBL" id="PWN19370.1"/>
    </source>
</evidence>
<dbReference type="Proteomes" id="UP000245942">
    <property type="component" value="Unassembled WGS sequence"/>
</dbReference>
<feature type="region of interest" description="Disordered" evidence="1">
    <location>
        <begin position="35"/>
        <end position="55"/>
    </location>
</feature>
<keyword evidence="3" id="KW-1185">Reference proteome</keyword>
<accession>A0A316U2E2</accession>
<dbReference type="RefSeq" id="XP_025346530.1">
    <property type="nucleotide sequence ID" value="XM_025494436.1"/>
</dbReference>
<sequence length="148" mass="16487">METTQDVQQSAERIGATDAVVNASQELNDYVTEIKKKEKTRSRGPGTLIQETSPQTQSDYGYFLPMEDVRMDNDVDDAEFNKVDVFVRGSKPSAGQANNHWSNVVSFLGVKAAASDDVTKEIVSMFAICQKDVPVQYCQFRSLLRDVV</sequence>
<evidence type="ECO:0000313" key="3">
    <source>
        <dbReference type="Proteomes" id="UP000245942"/>
    </source>
</evidence>
<organism evidence="2 3">
    <name type="scientific">Pseudomicrostroma glucosiphilum</name>
    <dbReference type="NCBI Taxonomy" id="1684307"/>
    <lineage>
        <taxon>Eukaryota</taxon>
        <taxon>Fungi</taxon>
        <taxon>Dikarya</taxon>
        <taxon>Basidiomycota</taxon>
        <taxon>Ustilaginomycotina</taxon>
        <taxon>Exobasidiomycetes</taxon>
        <taxon>Microstromatales</taxon>
        <taxon>Microstromatales incertae sedis</taxon>
        <taxon>Pseudomicrostroma</taxon>
    </lineage>
</organism>
<reference evidence="2 3" key="1">
    <citation type="journal article" date="2018" name="Mol. Biol. Evol.">
        <title>Broad Genomic Sampling Reveals a Smut Pathogenic Ancestry of the Fungal Clade Ustilaginomycotina.</title>
        <authorList>
            <person name="Kijpornyongpan T."/>
            <person name="Mondo S.J."/>
            <person name="Barry K."/>
            <person name="Sandor L."/>
            <person name="Lee J."/>
            <person name="Lipzen A."/>
            <person name="Pangilinan J."/>
            <person name="LaButti K."/>
            <person name="Hainaut M."/>
            <person name="Henrissat B."/>
            <person name="Grigoriev I.V."/>
            <person name="Spatafora J.W."/>
            <person name="Aime M.C."/>
        </authorList>
    </citation>
    <scope>NUCLEOTIDE SEQUENCE [LARGE SCALE GENOMIC DNA]</scope>
    <source>
        <strain evidence="2 3">MCA 4718</strain>
    </source>
</reference>
<protein>
    <submittedName>
        <fullName evidence="2">Uncharacterized protein</fullName>
    </submittedName>
</protein>
<dbReference type="AlphaFoldDB" id="A0A316U2E2"/>
<name>A0A316U2E2_9BASI</name>
<gene>
    <name evidence="2" type="ORF">BCV69DRAFT_300204</name>
</gene>
<dbReference type="EMBL" id="KZ819331">
    <property type="protein sequence ID" value="PWN19370.1"/>
    <property type="molecule type" value="Genomic_DNA"/>
</dbReference>
<proteinExistence type="predicted"/>